<name>A0ABW6LY29_9ACTN</name>
<proteinExistence type="predicted"/>
<evidence type="ECO:0000313" key="2">
    <source>
        <dbReference type="Proteomes" id="UP001601303"/>
    </source>
</evidence>
<protein>
    <submittedName>
        <fullName evidence="1">Uncharacterized protein</fullName>
    </submittedName>
</protein>
<reference evidence="1 2" key="1">
    <citation type="submission" date="2024-10" db="EMBL/GenBank/DDBJ databases">
        <title>The Natural Products Discovery Center: Release of the First 8490 Sequenced Strains for Exploring Actinobacteria Biosynthetic Diversity.</title>
        <authorList>
            <person name="Kalkreuter E."/>
            <person name="Kautsar S.A."/>
            <person name="Yang D."/>
            <person name="Bader C.D."/>
            <person name="Teijaro C.N."/>
            <person name="Fluegel L."/>
            <person name="Davis C.M."/>
            <person name="Simpson J.R."/>
            <person name="Lauterbach L."/>
            <person name="Steele A.D."/>
            <person name="Gui C."/>
            <person name="Meng S."/>
            <person name="Li G."/>
            <person name="Viehrig K."/>
            <person name="Ye F."/>
            <person name="Su P."/>
            <person name="Kiefer A.F."/>
            <person name="Nichols A."/>
            <person name="Cepeda A.J."/>
            <person name="Yan W."/>
            <person name="Fan B."/>
            <person name="Jiang Y."/>
            <person name="Adhikari A."/>
            <person name="Zheng C.-J."/>
            <person name="Schuster L."/>
            <person name="Cowan T.M."/>
            <person name="Smanski M.J."/>
            <person name="Chevrette M.G."/>
            <person name="De Carvalho L.P.S."/>
            <person name="Shen B."/>
        </authorList>
    </citation>
    <scope>NUCLEOTIDE SEQUENCE [LARGE SCALE GENOMIC DNA]</scope>
    <source>
        <strain evidence="1 2">NPDC006488</strain>
    </source>
</reference>
<dbReference type="RefSeq" id="WP_388104169.1">
    <property type="nucleotide sequence ID" value="NZ_JBIAHM010000002.1"/>
</dbReference>
<accession>A0ABW6LY29</accession>
<keyword evidence="2" id="KW-1185">Reference proteome</keyword>
<sequence>MVSSLSLPMMSPQDPVLLGERELTVDQKCFAFARAEDGPDT</sequence>
<comment type="caution">
    <text evidence="1">The sequence shown here is derived from an EMBL/GenBank/DDBJ whole genome shotgun (WGS) entry which is preliminary data.</text>
</comment>
<gene>
    <name evidence="1" type="ORF">ACFYNQ_08785</name>
</gene>
<dbReference type="EMBL" id="JBIAHM010000002">
    <property type="protein sequence ID" value="MFE9598667.1"/>
    <property type="molecule type" value="Genomic_DNA"/>
</dbReference>
<dbReference type="Proteomes" id="UP001601303">
    <property type="component" value="Unassembled WGS sequence"/>
</dbReference>
<organism evidence="1 2">
    <name type="scientific">Streptomyces hokutonensis</name>
    <dbReference type="NCBI Taxonomy" id="1306990"/>
    <lineage>
        <taxon>Bacteria</taxon>
        <taxon>Bacillati</taxon>
        <taxon>Actinomycetota</taxon>
        <taxon>Actinomycetes</taxon>
        <taxon>Kitasatosporales</taxon>
        <taxon>Streptomycetaceae</taxon>
        <taxon>Streptomyces</taxon>
    </lineage>
</organism>
<evidence type="ECO:0000313" key="1">
    <source>
        <dbReference type="EMBL" id="MFE9598667.1"/>
    </source>
</evidence>